<keyword evidence="7 17" id="KW-0378">Hydrolase</keyword>
<evidence type="ECO:0000259" key="13">
    <source>
        <dbReference type="Pfam" id="PF00703"/>
    </source>
</evidence>
<dbReference type="AlphaFoldDB" id="A0A412IQR6"/>
<feature type="domain" description="Glycoside hydrolase family 2 immunoglobulin-like beta-sandwich" evidence="13">
    <location>
        <begin position="223"/>
        <end position="330"/>
    </location>
</feature>
<evidence type="ECO:0000259" key="14">
    <source>
        <dbReference type="Pfam" id="PF17753"/>
    </source>
</evidence>
<comment type="pathway">
    <text evidence="3">Glycan metabolism; N-glycan degradation.</text>
</comment>
<evidence type="ECO:0000256" key="3">
    <source>
        <dbReference type="ARBA" id="ARBA00004740"/>
    </source>
</evidence>
<dbReference type="PANTHER" id="PTHR43730:SF1">
    <property type="entry name" value="BETA-MANNOSIDASE"/>
    <property type="match status" value="1"/>
</dbReference>
<dbReference type="SUPFAM" id="SSF49303">
    <property type="entry name" value="beta-Galactosidase/glucuronidase domain"/>
    <property type="match status" value="2"/>
</dbReference>
<dbReference type="InterPro" id="IPR036156">
    <property type="entry name" value="Beta-gal/glucu_dom_sf"/>
</dbReference>
<feature type="domain" description="Beta-mannosidase-like galactose-binding" evidence="16">
    <location>
        <begin position="10"/>
        <end position="177"/>
    </location>
</feature>
<dbReference type="InterPro" id="IPR054593">
    <property type="entry name" value="Beta-mannosidase-like_N2"/>
</dbReference>
<evidence type="ECO:0000256" key="5">
    <source>
        <dbReference type="ARBA" id="ARBA00012754"/>
    </source>
</evidence>
<evidence type="ECO:0000256" key="8">
    <source>
        <dbReference type="ARBA" id="ARBA00023180"/>
    </source>
</evidence>
<evidence type="ECO:0000256" key="11">
    <source>
        <dbReference type="ARBA" id="ARBA00041069"/>
    </source>
</evidence>
<dbReference type="SUPFAM" id="SSF49785">
    <property type="entry name" value="Galactose-binding domain-like"/>
    <property type="match status" value="1"/>
</dbReference>
<comment type="subunit">
    <text evidence="4">Homodimer.</text>
</comment>
<proteinExistence type="inferred from homology"/>
<gene>
    <name evidence="17" type="ORF">DWX94_09660</name>
</gene>
<feature type="domain" description="Beta-mannosidase Ig-fold" evidence="14">
    <location>
        <begin position="793"/>
        <end position="857"/>
    </location>
</feature>
<feature type="domain" description="Mannosidase Ig/CBM-like" evidence="15">
    <location>
        <begin position="703"/>
        <end position="786"/>
    </location>
</feature>
<dbReference type="GO" id="GO:0005975">
    <property type="term" value="P:carbohydrate metabolic process"/>
    <property type="evidence" value="ECO:0007669"/>
    <property type="project" value="InterPro"/>
</dbReference>
<dbReference type="GO" id="GO:0005576">
    <property type="term" value="C:extracellular region"/>
    <property type="evidence" value="ECO:0007669"/>
    <property type="project" value="UniProtKB-SubCell"/>
</dbReference>
<dbReference type="InterPro" id="IPR017853">
    <property type="entry name" value="GH"/>
</dbReference>
<evidence type="ECO:0000313" key="17">
    <source>
        <dbReference type="EMBL" id="RGS40907.1"/>
    </source>
</evidence>
<dbReference type="InterPro" id="IPR006102">
    <property type="entry name" value="Ig-like_GH2"/>
</dbReference>
<evidence type="ECO:0000256" key="9">
    <source>
        <dbReference type="ARBA" id="ARBA00023295"/>
    </source>
</evidence>
<dbReference type="Pfam" id="PF22666">
    <property type="entry name" value="Glyco_hydro_2_N2"/>
    <property type="match status" value="1"/>
</dbReference>
<evidence type="ECO:0000256" key="1">
    <source>
        <dbReference type="ARBA" id="ARBA00000829"/>
    </source>
</evidence>
<dbReference type="InterPro" id="IPR008979">
    <property type="entry name" value="Galactose-bd-like_sf"/>
</dbReference>
<dbReference type="FunFam" id="3.20.20.80:FF:000050">
    <property type="entry name" value="Beta-mannosidase B"/>
    <property type="match status" value="1"/>
</dbReference>
<evidence type="ECO:0000259" key="16">
    <source>
        <dbReference type="Pfam" id="PF22666"/>
    </source>
</evidence>
<accession>A0A412IQR6</accession>
<dbReference type="Gene3D" id="2.60.40.10">
    <property type="entry name" value="Immunoglobulins"/>
    <property type="match status" value="2"/>
</dbReference>
<keyword evidence="6" id="KW-0964">Secreted</keyword>
<evidence type="ECO:0000256" key="2">
    <source>
        <dbReference type="ARBA" id="ARBA00004613"/>
    </source>
</evidence>
<dbReference type="GO" id="GO:0004567">
    <property type="term" value="F:beta-mannosidase activity"/>
    <property type="evidence" value="ECO:0007669"/>
    <property type="project" value="UniProtKB-EC"/>
</dbReference>
<sequence length="858" mass="99124">MRKINVNNNWEMHRAGDGEWITATVPGSVYGDLLQAGKMEDPFWKDNEIEALKLMDYDYEYRTSFSCDDELLGSDEVILRFEGLDTIADITLNGVKLGHADNMHRTWEYSVKDILKRTDNILSVYFYSPTKFIADAFAKAPTRGTEDAMNGFVHIRKAHCMFGWDWGAHLPDAGIWRPVSLLGIDTARIDSVEILQYHGQDSVELDIKPEIEFARKYIGSEPETGQLSVNVRVADPAGNEIINRILNEDITKNIHTFTSESNVAAIDSMESKNEIKITCEGSYSKTIHIDNPQLWWPRGYGEQNLYTVSVDLVKDDGTVVDNWTRKIGLRTITIDRTKDKWGERFATCVNGVNIFAMGADYIPEDHLLGRVTPETTRALLEKAVFANFNSIRVWGGGYYPDDWFYDMCDEMGFVVWQDFMFACAVYDLTPEFEANITAEFIDNLKRIRHHASLGLMCGNNEMEQFVKERNWVSKDSEVRDYIIMYERILPKIMKQYAPQVFYWPASPSSGGSFDDPRDENRGDVHYWDVWHGDKPFSEYRKFYFRYLSEFGFQSFPSKKTVETFTDDERDMNIFSYIMERHQRNGSANGKIMNYMQQTYRYPSDFETVIYASQLLQADAIRYGVEHFRRNRNDDRCMGAVYWQFNDCWPVASWSSVDYCQRLKALHYYARRFFAPIMISCEEEGMLGSGQELVRLPFEFPKSIRLCVANETMNTEKILVSWQLRDASARVLESHEEELTVPALTSVWLDKVELPGIDIYHQYVSYQASLKGQVISEGTVIFSYPKYFCYEEPHLQATVDGDYITVSADAYAKSVEILNENEDLILSDNYFDLNADSKTVKVISGSVDKLRLRSVYDIN</sequence>
<dbReference type="Pfam" id="PF17786">
    <property type="entry name" value="Mannosidase_ig"/>
    <property type="match status" value="1"/>
</dbReference>
<protein>
    <recommendedName>
        <fullName evidence="11">Beta-mannosidase B</fullName>
        <ecNumber evidence="5">3.2.1.25</ecNumber>
    </recommendedName>
    <alternativeName>
        <fullName evidence="12">Mannanase B</fullName>
    </alternativeName>
</protein>
<comment type="subcellular location">
    <subcellularLocation>
        <location evidence="2">Secreted</location>
    </subcellularLocation>
</comment>
<dbReference type="Gene3D" id="3.20.20.80">
    <property type="entry name" value="Glycosidases"/>
    <property type="match status" value="1"/>
</dbReference>
<comment type="catalytic activity">
    <reaction evidence="1">
        <text>Hydrolysis of terminal, non-reducing beta-D-mannose residues in beta-D-mannosides.</text>
        <dbReference type="EC" id="3.2.1.25"/>
    </reaction>
</comment>
<dbReference type="PANTHER" id="PTHR43730">
    <property type="entry name" value="BETA-MANNOSIDASE"/>
    <property type="match status" value="1"/>
</dbReference>
<evidence type="ECO:0000256" key="4">
    <source>
        <dbReference type="ARBA" id="ARBA00011738"/>
    </source>
</evidence>
<evidence type="ECO:0000256" key="7">
    <source>
        <dbReference type="ARBA" id="ARBA00022801"/>
    </source>
</evidence>
<evidence type="ECO:0000313" key="18">
    <source>
        <dbReference type="Proteomes" id="UP000283295"/>
    </source>
</evidence>
<dbReference type="InterPro" id="IPR013783">
    <property type="entry name" value="Ig-like_fold"/>
</dbReference>
<evidence type="ECO:0000256" key="10">
    <source>
        <dbReference type="ARBA" id="ARBA00038429"/>
    </source>
</evidence>
<dbReference type="OrthoDB" id="9801077at2"/>
<keyword evidence="9" id="KW-0326">Glycosidase</keyword>
<name>A0A412IQR6_9FIRM</name>
<evidence type="ECO:0000256" key="6">
    <source>
        <dbReference type="ARBA" id="ARBA00022525"/>
    </source>
</evidence>
<dbReference type="InterPro" id="IPR041625">
    <property type="entry name" value="Beta-mannosidase_Ig"/>
</dbReference>
<evidence type="ECO:0000256" key="12">
    <source>
        <dbReference type="ARBA" id="ARBA00041614"/>
    </source>
</evidence>
<reference evidence="17 18" key="1">
    <citation type="submission" date="2018-08" db="EMBL/GenBank/DDBJ databases">
        <title>A genome reference for cultivated species of the human gut microbiota.</title>
        <authorList>
            <person name="Zou Y."/>
            <person name="Xue W."/>
            <person name="Luo G."/>
        </authorList>
    </citation>
    <scope>NUCLEOTIDE SEQUENCE [LARGE SCALE GENOMIC DNA]</scope>
    <source>
        <strain evidence="17 18">AF22-21</strain>
    </source>
</reference>
<dbReference type="EMBL" id="QRVK01000024">
    <property type="protein sequence ID" value="RGS40907.1"/>
    <property type="molecule type" value="Genomic_DNA"/>
</dbReference>
<dbReference type="SUPFAM" id="SSF51445">
    <property type="entry name" value="(Trans)glycosidases"/>
    <property type="match status" value="1"/>
</dbReference>
<dbReference type="InterPro" id="IPR041447">
    <property type="entry name" value="Mannosidase_ig"/>
</dbReference>
<keyword evidence="8" id="KW-0325">Glycoprotein</keyword>
<dbReference type="Pfam" id="PF00703">
    <property type="entry name" value="Glyco_hydro_2"/>
    <property type="match status" value="1"/>
</dbReference>
<dbReference type="EC" id="3.2.1.25" evidence="5"/>
<dbReference type="Pfam" id="PF17753">
    <property type="entry name" value="Ig_mannosidase"/>
    <property type="match status" value="1"/>
</dbReference>
<dbReference type="Proteomes" id="UP000283295">
    <property type="component" value="Unassembled WGS sequence"/>
</dbReference>
<dbReference type="Gene3D" id="2.60.120.260">
    <property type="entry name" value="Galactose-binding domain-like"/>
    <property type="match status" value="1"/>
</dbReference>
<evidence type="ECO:0000259" key="15">
    <source>
        <dbReference type="Pfam" id="PF17786"/>
    </source>
</evidence>
<comment type="similarity">
    <text evidence="10">Belongs to the glycosyl hydrolase 2 family. Beta-mannosidase B subfamily.</text>
</comment>
<organism evidence="17 18">
    <name type="scientific">Coprococcus eutactus</name>
    <dbReference type="NCBI Taxonomy" id="33043"/>
    <lineage>
        <taxon>Bacteria</taxon>
        <taxon>Bacillati</taxon>
        <taxon>Bacillota</taxon>
        <taxon>Clostridia</taxon>
        <taxon>Lachnospirales</taxon>
        <taxon>Lachnospiraceae</taxon>
        <taxon>Coprococcus</taxon>
    </lineage>
</organism>
<dbReference type="InterPro" id="IPR050887">
    <property type="entry name" value="Beta-mannosidase_GH2"/>
</dbReference>
<dbReference type="GO" id="GO:0006516">
    <property type="term" value="P:glycoprotein catabolic process"/>
    <property type="evidence" value="ECO:0007669"/>
    <property type="project" value="TreeGrafter"/>
</dbReference>
<comment type="caution">
    <text evidence="17">The sequence shown here is derived from an EMBL/GenBank/DDBJ whole genome shotgun (WGS) entry which is preliminary data.</text>
</comment>